<dbReference type="EMBL" id="JX042584">
    <property type="protein sequence ID" value="AGG56661.1"/>
    <property type="molecule type" value="mRNA"/>
</dbReference>
<evidence type="ECO:0000313" key="1">
    <source>
        <dbReference type="EMBL" id="AGG56661.1"/>
    </source>
</evidence>
<sequence length="108" mass="12512">MSFVAFARDADYWVYASDDWDDVYTTNYLNRAKLRGMKSVMSRQVFDTQGHGRDSWFEQRMAEPDVVLSDFCSMVGTDFDEDYQRVWLRNVFTQPIGIAGICTDVDAP</sequence>
<gene>
    <name evidence="1" type="primary">CBA1</name>
</gene>
<accession>M4MFN6</accession>
<feature type="non-terminal residue" evidence="1">
    <location>
        <position position="1"/>
    </location>
</feature>
<reference evidence="1" key="1">
    <citation type="journal article" date="2012" name="Proc. Natl. Acad. Sci. U.S.A.">
        <title>Influence of cobalamin scarcity on diatom molecular physiology and identification of a cobalamin acquisition protein.</title>
        <authorList>
            <person name="Bertrand E.M."/>
            <person name="Allen A.E."/>
            <person name="Dupont C.L."/>
            <person name="Norden-Krichmar T.M."/>
            <person name="Bai J."/>
            <person name="Valas R.E."/>
            <person name="Saito M.A."/>
        </authorList>
    </citation>
    <scope>NUCLEOTIDE SEQUENCE</scope>
</reference>
<organism evidence="1">
    <name type="scientific">uncultured phototrophic eukaryote</name>
    <dbReference type="NCBI Taxonomy" id="172788"/>
    <lineage>
        <taxon>Eukaryota</taxon>
        <taxon>environmental samples</taxon>
    </lineage>
</organism>
<feature type="non-terminal residue" evidence="1">
    <location>
        <position position="108"/>
    </location>
</feature>
<proteinExistence type="evidence at transcript level"/>
<name>M4MFN6_9EUKA</name>
<dbReference type="AlphaFoldDB" id="M4MFN6"/>
<protein>
    <submittedName>
        <fullName evidence="1">Cobalamin acquisition protein 1</fullName>
    </submittedName>
</protein>